<accession>A0A8J7J6S6</accession>
<dbReference type="InterPro" id="IPR005490">
    <property type="entry name" value="LD_TPept_cat_dom"/>
</dbReference>
<evidence type="ECO:0000313" key="12">
    <source>
        <dbReference type="Proteomes" id="UP000636888"/>
    </source>
</evidence>
<dbReference type="CDD" id="cd16913">
    <property type="entry name" value="YkuD_like"/>
    <property type="match status" value="1"/>
</dbReference>
<dbReference type="GO" id="GO:0071555">
    <property type="term" value="P:cell wall organization"/>
    <property type="evidence" value="ECO:0007669"/>
    <property type="project" value="UniProtKB-UniRule"/>
</dbReference>
<keyword evidence="9" id="KW-0472">Membrane</keyword>
<dbReference type="InterPro" id="IPR050979">
    <property type="entry name" value="LD-transpeptidase"/>
</dbReference>
<dbReference type="EMBL" id="JAEMHM010000005">
    <property type="protein sequence ID" value="MBJ6724586.1"/>
    <property type="molecule type" value="Genomic_DNA"/>
</dbReference>
<evidence type="ECO:0000256" key="4">
    <source>
        <dbReference type="ARBA" id="ARBA00022960"/>
    </source>
</evidence>
<keyword evidence="4 7" id="KW-0133">Cell shape</keyword>
<evidence type="ECO:0000256" key="9">
    <source>
        <dbReference type="SAM" id="Phobius"/>
    </source>
</evidence>
<proteinExistence type="inferred from homology"/>
<comment type="similarity">
    <text evidence="2">Belongs to the YkuD family.</text>
</comment>
<keyword evidence="5 7" id="KW-0573">Peptidoglycan synthesis</keyword>
<keyword evidence="3" id="KW-0808">Transferase</keyword>
<keyword evidence="9" id="KW-1133">Transmembrane helix</keyword>
<evidence type="ECO:0000256" key="8">
    <source>
        <dbReference type="SAM" id="Coils"/>
    </source>
</evidence>
<dbReference type="Pfam" id="PF03734">
    <property type="entry name" value="YkuD"/>
    <property type="match status" value="1"/>
</dbReference>
<dbReference type="GO" id="GO:0071972">
    <property type="term" value="F:peptidoglycan L,D-transpeptidase activity"/>
    <property type="evidence" value="ECO:0007669"/>
    <property type="project" value="TreeGrafter"/>
</dbReference>
<keyword evidence="9" id="KW-0812">Transmembrane</keyword>
<dbReference type="AlphaFoldDB" id="A0A8J7J6S6"/>
<evidence type="ECO:0000256" key="6">
    <source>
        <dbReference type="ARBA" id="ARBA00023316"/>
    </source>
</evidence>
<comment type="pathway">
    <text evidence="1 7">Cell wall biogenesis; peptidoglycan biosynthesis.</text>
</comment>
<dbReference type="RefSeq" id="WP_199383425.1">
    <property type="nucleotide sequence ID" value="NZ_JAEMHM010000005.1"/>
</dbReference>
<dbReference type="PROSITE" id="PS52029">
    <property type="entry name" value="LD_TPASE"/>
    <property type="match status" value="1"/>
</dbReference>
<feature type="transmembrane region" description="Helical" evidence="9">
    <location>
        <begin position="27"/>
        <end position="46"/>
    </location>
</feature>
<organism evidence="11 12">
    <name type="scientific">Geomesophilobacter sediminis</name>
    <dbReference type="NCBI Taxonomy" id="2798584"/>
    <lineage>
        <taxon>Bacteria</taxon>
        <taxon>Pseudomonadati</taxon>
        <taxon>Thermodesulfobacteriota</taxon>
        <taxon>Desulfuromonadia</taxon>
        <taxon>Geobacterales</taxon>
        <taxon>Geobacteraceae</taxon>
        <taxon>Geomesophilobacter</taxon>
    </lineage>
</organism>
<sequence length="294" mass="32916">MRANVAGHIPEYSERIGNFIHLGGLRYVAMLVVVMAIGAVQVFDALQARDQLQATREELQQWQEGLADAQANLALSQQMLSEAEETPPPTGRHPYIVISLYDRRLWYKKEGNTLMTTRVATGSGKRLIKEGGSSTWKFDTPRGRLSVVSKEENPLWVPPDWFYVEQARKKHLGLMHLQHGQTIPLGDGSAVKVAGADVVRVYPDGHTRVLRATEEHHIILNGRILVPPMETNQRRFDKVLGTHRLNLGHGYGLHGTNQPDSVGRAVSHGCVRLHNEDIAKLYQMVPIGTPVYLY</sequence>
<evidence type="ECO:0000259" key="10">
    <source>
        <dbReference type="PROSITE" id="PS52029"/>
    </source>
</evidence>
<feature type="active site" description="Proton donor/acceptor" evidence="7">
    <location>
        <position position="254"/>
    </location>
</feature>
<evidence type="ECO:0000313" key="11">
    <source>
        <dbReference type="EMBL" id="MBJ6724586.1"/>
    </source>
</evidence>
<dbReference type="Proteomes" id="UP000636888">
    <property type="component" value="Unassembled WGS sequence"/>
</dbReference>
<keyword evidence="12" id="KW-1185">Reference proteome</keyword>
<reference evidence="11" key="1">
    <citation type="submission" date="2020-12" db="EMBL/GenBank/DDBJ databases">
        <title>Geomonas sp. Red875, isolated from river sediment.</title>
        <authorList>
            <person name="Xu Z."/>
            <person name="Zhang Z."/>
            <person name="Masuda Y."/>
            <person name="Itoh H."/>
            <person name="Senoo K."/>
        </authorList>
    </citation>
    <scope>NUCLEOTIDE SEQUENCE</scope>
    <source>
        <strain evidence="11">Red875</strain>
    </source>
</reference>
<feature type="coiled-coil region" evidence="8">
    <location>
        <begin position="45"/>
        <end position="86"/>
    </location>
</feature>
<evidence type="ECO:0000256" key="5">
    <source>
        <dbReference type="ARBA" id="ARBA00022984"/>
    </source>
</evidence>
<comment type="caution">
    <text evidence="11">The sequence shown here is derived from an EMBL/GenBank/DDBJ whole genome shotgun (WGS) entry which is preliminary data.</text>
</comment>
<dbReference type="SUPFAM" id="SSF141523">
    <property type="entry name" value="L,D-transpeptidase catalytic domain-like"/>
    <property type="match status" value="1"/>
</dbReference>
<dbReference type="GO" id="GO:0008360">
    <property type="term" value="P:regulation of cell shape"/>
    <property type="evidence" value="ECO:0007669"/>
    <property type="project" value="UniProtKB-UniRule"/>
</dbReference>
<evidence type="ECO:0000256" key="3">
    <source>
        <dbReference type="ARBA" id="ARBA00022679"/>
    </source>
</evidence>
<dbReference type="GO" id="GO:0016740">
    <property type="term" value="F:transferase activity"/>
    <property type="evidence" value="ECO:0007669"/>
    <property type="project" value="UniProtKB-KW"/>
</dbReference>
<feature type="domain" description="L,D-TPase catalytic" evidence="10">
    <location>
        <begin position="94"/>
        <end position="294"/>
    </location>
</feature>
<evidence type="ECO:0000256" key="1">
    <source>
        <dbReference type="ARBA" id="ARBA00004752"/>
    </source>
</evidence>
<dbReference type="Gene3D" id="2.40.440.10">
    <property type="entry name" value="L,D-transpeptidase catalytic domain-like"/>
    <property type="match status" value="1"/>
</dbReference>
<keyword evidence="6 7" id="KW-0961">Cell wall biogenesis/degradation</keyword>
<dbReference type="InterPro" id="IPR038063">
    <property type="entry name" value="Transpep_catalytic_dom"/>
</dbReference>
<dbReference type="GO" id="GO:0018104">
    <property type="term" value="P:peptidoglycan-protein cross-linking"/>
    <property type="evidence" value="ECO:0007669"/>
    <property type="project" value="TreeGrafter"/>
</dbReference>
<evidence type="ECO:0000256" key="2">
    <source>
        <dbReference type="ARBA" id="ARBA00005992"/>
    </source>
</evidence>
<dbReference type="GO" id="GO:0005576">
    <property type="term" value="C:extracellular region"/>
    <property type="evidence" value="ECO:0007669"/>
    <property type="project" value="TreeGrafter"/>
</dbReference>
<name>A0A8J7J6S6_9BACT</name>
<protein>
    <submittedName>
        <fullName evidence="11">L,D-transpeptidase</fullName>
    </submittedName>
</protein>
<dbReference type="UniPathway" id="UPA00219"/>
<dbReference type="PANTHER" id="PTHR30582">
    <property type="entry name" value="L,D-TRANSPEPTIDASE"/>
    <property type="match status" value="1"/>
</dbReference>
<feature type="active site" description="Nucleophile" evidence="7">
    <location>
        <position position="270"/>
    </location>
</feature>
<keyword evidence="8" id="KW-0175">Coiled coil</keyword>
<evidence type="ECO:0000256" key="7">
    <source>
        <dbReference type="PROSITE-ProRule" id="PRU01373"/>
    </source>
</evidence>
<gene>
    <name evidence="11" type="ORF">JFN93_07700</name>
</gene>